<proteinExistence type="predicted"/>
<evidence type="ECO:0000313" key="3">
    <source>
        <dbReference type="Proteomes" id="UP001589750"/>
    </source>
</evidence>
<reference evidence="2 3" key="1">
    <citation type="submission" date="2024-09" db="EMBL/GenBank/DDBJ databases">
        <authorList>
            <person name="Sun Q."/>
            <person name="Mori K."/>
        </authorList>
    </citation>
    <scope>NUCLEOTIDE SEQUENCE [LARGE SCALE GENOMIC DNA]</scope>
    <source>
        <strain evidence="2 3">JCM 9626</strain>
    </source>
</reference>
<feature type="transmembrane region" description="Helical" evidence="1">
    <location>
        <begin position="44"/>
        <end position="69"/>
    </location>
</feature>
<organism evidence="2 3">
    <name type="scientific">Nocardioides plantarum</name>
    <dbReference type="NCBI Taxonomy" id="29299"/>
    <lineage>
        <taxon>Bacteria</taxon>
        <taxon>Bacillati</taxon>
        <taxon>Actinomycetota</taxon>
        <taxon>Actinomycetes</taxon>
        <taxon>Propionibacteriales</taxon>
        <taxon>Nocardioidaceae</taxon>
        <taxon>Nocardioides</taxon>
    </lineage>
</organism>
<evidence type="ECO:0000256" key="1">
    <source>
        <dbReference type="SAM" id="Phobius"/>
    </source>
</evidence>
<keyword evidence="1" id="KW-0472">Membrane</keyword>
<dbReference type="Proteomes" id="UP001589750">
    <property type="component" value="Unassembled WGS sequence"/>
</dbReference>
<feature type="transmembrane region" description="Helical" evidence="1">
    <location>
        <begin position="12"/>
        <end position="32"/>
    </location>
</feature>
<evidence type="ECO:0000313" key="2">
    <source>
        <dbReference type="EMBL" id="MFB9313434.1"/>
    </source>
</evidence>
<accession>A0ABV5KCQ9</accession>
<keyword evidence="1" id="KW-1133">Transmembrane helix</keyword>
<dbReference type="RefSeq" id="WP_140007928.1">
    <property type="nucleotide sequence ID" value="NZ_JBHMDG010000012.1"/>
</dbReference>
<protein>
    <submittedName>
        <fullName evidence="2">Uncharacterized protein</fullName>
    </submittedName>
</protein>
<sequence length="77" mass="7940">MSSPRAGATTWQAPSPGIAIIPGVLLTFVGLWMLTDGGPLPLSWFVTAAGQAFLLIGAVAKGVAWGLALHRIDVDRG</sequence>
<dbReference type="EMBL" id="JBHMDG010000012">
    <property type="protein sequence ID" value="MFB9313434.1"/>
    <property type="molecule type" value="Genomic_DNA"/>
</dbReference>
<comment type="caution">
    <text evidence="2">The sequence shown here is derived from an EMBL/GenBank/DDBJ whole genome shotgun (WGS) entry which is preliminary data.</text>
</comment>
<name>A0ABV5KCQ9_9ACTN</name>
<keyword evidence="3" id="KW-1185">Reference proteome</keyword>
<keyword evidence="1" id="KW-0812">Transmembrane</keyword>
<gene>
    <name evidence="2" type="ORF">ACFFRI_10300</name>
</gene>